<feature type="region of interest" description="Disordered" evidence="1">
    <location>
        <begin position="1"/>
        <end position="30"/>
    </location>
</feature>
<feature type="compositionally biased region" description="Acidic residues" evidence="1">
    <location>
        <begin position="1"/>
        <end position="12"/>
    </location>
</feature>
<sequence length="286" mass="33718">MPEGAWQEEESLEVYRKKRTQRPPADGPPEIVRFVRRRPQAGEEVYETVQPHHDGRRELILLEPVRFGDEPPATLYDDYSLYRMEEYVDAGTEICERDKQPVYYTLQKVEKEAQPTPEKEKVLEEEIIAPAREIDAITLREEEERKSLERLSSREEVRVSTTPQPTERGPYISTIPIGDVTAEERSIGRGSESGRFERPCSRCAEVSRETSRETPILDRTIYYEREMRTEEWTEFFADMTPPEKAFVHCRLFLRKISMKKNMKVLKGAPLRNIRRQLEEFHREKRG</sequence>
<dbReference type="EMBL" id="UYYB01105883">
    <property type="protein sequence ID" value="VDM79646.1"/>
    <property type="molecule type" value="Genomic_DNA"/>
</dbReference>
<feature type="region of interest" description="Disordered" evidence="1">
    <location>
        <begin position="154"/>
        <end position="174"/>
    </location>
</feature>
<accession>A0A3P7J8L2</accession>
<proteinExistence type="predicted"/>
<keyword evidence="3" id="KW-1185">Reference proteome</keyword>
<evidence type="ECO:0000313" key="3">
    <source>
        <dbReference type="Proteomes" id="UP000270094"/>
    </source>
</evidence>
<evidence type="ECO:0000256" key="1">
    <source>
        <dbReference type="SAM" id="MobiDB-lite"/>
    </source>
</evidence>
<organism evidence="2 3">
    <name type="scientific">Strongylus vulgaris</name>
    <name type="common">Blood worm</name>
    <dbReference type="NCBI Taxonomy" id="40348"/>
    <lineage>
        <taxon>Eukaryota</taxon>
        <taxon>Metazoa</taxon>
        <taxon>Ecdysozoa</taxon>
        <taxon>Nematoda</taxon>
        <taxon>Chromadorea</taxon>
        <taxon>Rhabditida</taxon>
        <taxon>Rhabditina</taxon>
        <taxon>Rhabditomorpha</taxon>
        <taxon>Strongyloidea</taxon>
        <taxon>Strongylidae</taxon>
        <taxon>Strongylus</taxon>
    </lineage>
</organism>
<dbReference type="Proteomes" id="UP000270094">
    <property type="component" value="Unassembled WGS sequence"/>
</dbReference>
<protein>
    <submittedName>
        <fullName evidence="2">Uncharacterized protein</fullName>
    </submittedName>
</protein>
<gene>
    <name evidence="2" type="ORF">SVUK_LOCUS14644</name>
</gene>
<dbReference type="OrthoDB" id="5855264at2759"/>
<dbReference type="AlphaFoldDB" id="A0A3P7J8L2"/>
<evidence type="ECO:0000313" key="2">
    <source>
        <dbReference type="EMBL" id="VDM79646.1"/>
    </source>
</evidence>
<reference evidence="2 3" key="1">
    <citation type="submission" date="2018-11" db="EMBL/GenBank/DDBJ databases">
        <authorList>
            <consortium name="Pathogen Informatics"/>
        </authorList>
    </citation>
    <scope>NUCLEOTIDE SEQUENCE [LARGE SCALE GENOMIC DNA]</scope>
</reference>
<name>A0A3P7J8L2_STRVU</name>